<organism evidence="1 2">
    <name type="scientific">Clostridium carboxidivorans P7</name>
    <dbReference type="NCBI Taxonomy" id="536227"/>
    <lineage>
        <taxon>Bacteria</taxon>
        <taxon>Bacillati</taxon>
        <taxon>Bacillota</taxon>
        <taxon>Clostridia</taxon>
        <taxon>Eubacteriales</taxon>
        <taxon>Clostridiaceae</taxon>
        <taxon>Clostridium</taxon>
    </lineage>
</organism>
<proteinExistence type="predicted"/>
<reference evidence="1 2" key="1">
    <citation type="submission" date="2009-06" db="EMBL/GenBank/DDBJ databases">
        <title>The draft genome of Clostridium carboxidivorans P7.</title>
        <authorList>
            <consortium name="US DOE Joint Genome Institute (JGI-PGF)"/>
            <person name="Lucas S."/>
            <person name="Copeland A."/>
            <person name="Lapidus A."/>
            <person name="Glavina del Rio T."/>
            <person name="Tice H."/>
            <person name="Bruce D."/>
            <person name="Goodwin L."/>
            <person name="Pitluck S."/>
            <person name="Larimer F."/>
            <person name="Land M.L."/>
            <person name="Hauser L."/>
            <person name="Hemme C.L."/>
        </authorList>
    </citation>
    <scope>NUCLEOTIDE SEQUENCE [LARGE SCALE GENOMIC DNA]</scope>
    <source>
        <strain evidence="1 2">P7</strain>
    </source>
</reference>
<dbReference type="AlphaFoldDB" id="C6PT63"/>
<dbReference type="EMBL" id="ACVI01000027">
    <property type="protein sequence ID" value="EET87584.1"/>
    <property type="molecule type" value="Genomic_DNA"/>
</dbReference>
<comment type="caution">
    <text evidence="1">The sequence shown here is derived from an EMBL/GenBank/DDBJ whole genome shotgun (WGS) entry which is preliminary data.</text>
</comment>
<evidence type="ECO:0000313" key="2">
    <source>
        <dbReference type="Proteomes" id="UP000004198"/>
    </source>
</evidence>
<gene>
    <name evidence="1" type="ORF">CcarbDRAFT_1980</name>
</gene>
<dbReference type="Proteomes" id="UP000004198">
    <property type="component" value="Unassembled WGS sequence"/>
</dbReference>
<protein>
    <submittedName>
        <fullName evidence="1">Uncharacterized protein</fullName>
    </submittedName>
</protein>
<accession>C6PT63</accession>
<sequence length="32" mass="3793">MDFKPKNGFEKIKVSEKLDDVVEKAIKKDEKR</sequence>
<evidence type="ECO:0000313" key="1">
    <source>
        <dbReference type="EMBL" id="EET87584.1"/>
    </source>
</evidence>
<name>C6PT63_9CLOT</name>
<keyword evidence="2" id="KW-1185">Reference proteome</keyword>